<dbReference type="GO" id="GO:0016020">
    <property type="term" value="C:membrane"/>
    <property type="evidence" value="ECO:0007669"/>
    <property type="project" value="TreeGrafter"/>
</dbReference>
<dbReference type="GeneID" id="30035604"/>
<dbReference type="InterPro" id="IPR010089">
    <property type="entry name" value="Flavoprotein_WrbA-like"/>
</dbReference>
<name>A0A167G019_9ASCO</name>
<dbReference type="KEGG" id="slb:AWJ20_3568"/>
<dbReference type="InterPro" id="IPR029039">
    <property type="entry name" value="Flavoprotein-like_sf"/>
</dbReference>
<proteinExistence type="inferred from homology"/>
<gene>
    <name evidence="3" type="primary">YCP4</name>
    <name evidence="3" type="ORF">AWJ20_3568</name>
</gene>
<dbReference type="PANTHER" id="PTHR30546">
    <property type="entry name" value="FLAVODOXIN-RELATED PROTEIN WRBA-RELATED"/>
    <property type="match status" value="1"/>
</dbReference>
<sequence length="203" mass="21896">MASPKVAIVYYSTWGHIRTLATTIRQGIESAGGKADLYQIPETLSSEILTKMHAPPKSDDPVISPADLTNYDAFLFGVPTRYGNFPAQWKAFWDATGGLWASGALWGKYAGVFVSTGTPGGGQEVTVLNSLSTLAHHGIIYVPLGYKHNFHILSNLEEIRGGSPWGAGTFAAPDGSRHPSKLELELAEVQGKAFWETVSKVSF</sequence>
<dbReference type="Pfam" id="PF00258">
    <property type="entry name" value="Flavodoxin_1"/>
    <property type="match status" value="1"/>
</dbReference>
<protein>
    <submittedName>
        <fullName evidence="3">Ycp4p</fullName>
    </submittedName>
</protein>
<evidence type="ECO:0000313" key="4">
    <source>
        <dbReference type="Proteomes" id="UP000189580"/>
    </source>
</evidence>
<keyword evidence="4" id="KW-1185">Reference proteome</keyword>
<dbReference type="Proteomes" id="UP000189580">
    <property type="component" value="Chromosome b"/>
</dbReference>
<feature type="domain" description="Flavodoxin-like" evidence="2">
    <location>
        <begin position="6"/>
        <end position="194"/>
    </location>
</feature>
<dbReference type="Gene3D" id="3.40.50.360">
    <property type="match status" value="1"/>
</dbReference>
<dbReference type="SUPFAM" id="SSF52218">
    <property type="entry name" value="Flavoproteins"/>
    <property type="match status" value="1"/>
</dbReference>
<reference evidence="3 4" key="1">
    <citation type="submission" date="2016-02" db="EMBL/GenBank/DDBJ databases">
        <title>Complete genome sequence and transcriptome regulation of the pentose utilising yeast Sugiyamaella lignohabitans.</title>
        <authorList>
            <person name="Bellasio M."/>
            <person name="Peymann A."/>
            <person name="Valli M."/>
            <person name="Sipitzky M."/>
            <person name="Graf A."/>
            <person name="Sauer M."/>
            <person name="Marx H."/>
            <person name="Mattanovich D."/>
        </authorList>
    </citation>
    <scope>NUCLEOTIDE SEQUENCE [LARGE SCALE GENOMIC DNA]</scope>
    <source>
        <strain evidence="3 4">CBS 10342</strain>
    </source>
</reference>
<dbReference type="GO" id="GO:0003955">
    <property type="term" value="F:NAD(P)H dehydrogenase (quinone) activity"/>
    <property type="evidence" value="ECO:0007669"/>
    <property type="project" value="InterPro"/>
</dbReference>
<dbReference type="PANTHER" id="PTHR30546:SF23">
    <property type="entry name" value="FLAVOPROTEIN-LIKE PROTEIN YCP4-RELATED"/>
    <property type="match status" value="1"/>
</dbReference>
<comment type="similarity">
    <text evidence="1">Belongs to the WrbA family.</text>
</comment>
<dbReference type="RefSeq" id="XP_018738401.1">
    <property type="nucleotide sequence ID" value="XM_018880596.1"/>
</dbReference>
<dbReference type="NCBIfam" id="TIGR01755">
    <property type="entry name" value="flav_wrbA"/>
    <property type="match status" value="1"/>
</dbReference>
<evidence type="ECO:0000256" key="1">
    <source>
        <dbReference type="ARBA" id="ARBA00006961"/>
    </source>
</evidence>
<dbReference type="AlphaFoldDB" id="A0A167G019"/>
<evidence type="ECO:0000313" key="3">
    <source>
        <dbReference type="EMBL" id="ANB15924.1"/>
    </source>
</evidence>
<evidence type="ECO:0000259" key="2">
    <source>
        <dbReference type="PROSITE" id="PS50902"/>
    </source>
</evidence>
<organism evidence="3 4">
    <name type="scientific">Sugiyamaella lignohabitans</name>
    <dbReference type="NCBI Taxonomy" id="796027"/>
    <lineage>
        <taxon>Eukaryota</taxon>
        <taxon>Fungi</taxon>
        <taxon>Dikarya</taxon>
        <taxon>Ascomycota</taxon>
        <taxon>Saccharomycotina</taxon>
        <taxon>Dipodascomycetes</taxon>
        <taxon>Dipodascales</taxon>
        <taxon>Trichomonascaceae</taxon>
        <taxon>Sugiyamaella</taxon>
    </lineage>
</organism>
<accession>A0A167G019</accession>
<dbReference type="EMBL" id="CP014503">
    <property type="protein sequence ID" value="ANB15924.1"/>
    <property type="molecule type" value="Genomic_DNA"/>
</dbReference>
<dbReference type="NCBIfam" id="NF002999">
    <property type="entry name" value="PRK03767.1"/>
    <property type="match status" value="1"/>
</dbReference>
<dbReference type="InterPro" id="IPR008254">
    <property type="entry name" value="Flavodoxin/NO_synth"/>
</dbReference>
<dbReference type="FunFam" id="3.40.50.360:FF:000001">
    <property type="entry name" value="NAD(P)H dehydrogenase (Quinone) FQR1-like"/>
    <property type="match status" value="1"/>
</dbReference>
<dbReference type="OrthoDB" id="504689at2759"/>
<dbReference type="GO" id="GO:0010181">
    <property type="term" value="F:FMN binding"/>
    <property type="evidence" value="ECO:0007669"/>
    <property type="project" value="InterPro"/>
</dbReference>
<dbReference type="PROSITE" id="PS50902">
    <property type="entry name" value="FLAVODOXIN_LIKE"/>
    <property type="match status" value="1"/>
</dbReference>